<dbReference type="RefSeq" id="WP_013704477.1">
    <property type="nucleotide sequence ID" value="NC_015387.1"/>
</dbReference>
<dbReference type="GO" id="GO:0004540">
    <property type="term" value="F:RNA nuclease activity"/>
    <property type="evidence" value="ECO:0007669"/>
    <property type="project" value="InterPro"/>
</dbReference>
<dbReference type="Proteomes" id="UP000007030">
    <property type="component" value="Chromosome"/>
</dbReference>
<dbReference type="PANTHER" id="PTHR35458:SF2">
    <property type="entry name" value="SLR0755 PROTEIN"/>
    <property type="match status" value="1"/>
</dbReference>
<dbReference type="CDD" id="cd10911">
    <property type="entry name" value="PIN_LabA"/>
    <property type="match status" value="1"/>
</dbReference>
<dbReference type="InterPro" id="IPR021139">
    <property type="entry name" value="NYN"/>
</dbReference>
<reference evidence="2 3" key="1">
    <citation type="journal article" date="2012" name="Stand. Genomic Sci.">
        <title>Complete genome sequence of the aerobic, heterotroph Marinithermus hydrothermalis type strain (T1(T)) from a deep-sea hydrothermal vent chimney.</title>
        <authorList>
            <person name="Copeland A."/>
            <person name="Gu W."/>
            <person name="Yasawong M."/>
            <person name="Lapidus A."/>
            <person name="Lucas S."/>
            <person name="Deshpande S."/>
            <person name="Pagani I."/>
            <person name="Tapia R."/>
            <person name="Cheng J.F."/>
            <person name="Goodwin L.A."/>
            <person name="Pitluck S."/>
            <person name="Liolios K."/>
            <person name="Ivanova N."/>
            <person name="Mavromatis K."/>
            <person name="Mikhailova N."/>
            <person name="Pati A."/>
            <person name="Chen A."/>
            <person name="Palaniappan K."/>
            <person name="Land M."/>
            <person name="Pan C."/>
            <person name="Brambilla E.M."/>
            <person name="Rohde M."/>
            <person name="Tindall B.J."/>
            <person name="Sikorski J."/>
            <person name="Goker M."/>
            <person name="Detter J.C."/>
            <person name="Bristow J."/>
            <person name="Eisen J.A."/>
            <person name="Markowitz V."/>
            <person name="Hugenholtz P."/>
            <person name="Kyrpides N.C."/>
            <person name="Klenk H.P."/>
            <person name="Woyke T."/>
        </authorList>
    </citation>
    <scope>NUCLEOTIDE SEQUENCE [LARGE SCALE GENOMIC DNA]</scope>
    <source>
        <strain evidence="3">DSM 14884 / JCM 11576 / T1</strain>
    </source>
</reference>
<dbReference type="KEGG" id="mhd:Marky_1695"/>
<organism evidence="2 3">
    <name type="scientific">Marinithermus hydrothermalis (strain DSM 14884 / JCM 11576 / T1)</name>
    <dbReference type="NCBI Taxonomy" id="869210"/>
    <lineage>
        <taxon>Bacteria</taxon>
        <taxon>Thermotogati</taxon>
        <taxon>Deinococcota</taxon>
        <taxon>Deinococci</taxon>
        <taxon>Thermales</taxon>
        <taxon>Thermaceae</taxon>
        <taxon>Marinithermus</taxon>
    </lineage>
</organism>
<dbReference type="STRING" id="869210.Marky_1695"/>
<dbReference type="PANTHER" id="PTHR35458">
    <property type="entry name" value="SLR0755 PROTEIN"/>
    <property type="match status" value="1"/>
</dbReference>
<accession>F2NMP6</accession>
<evidence type="ECO:0000259" key="1">
    <source>
        <dbReference type="Pfam" id="PF01936"/>
    </source>
</evidence>
<dbReference type="HOGENOM" id="CLU_092340_2_1_0"/>
<evidence type="ECO:0000313" key="3">
    <source>
        <dbReference type="Proteomes" id="UP000007030"/>
    </source>
</evidence>
<proteinExistence type="predicted"/>
<gene>
    <name evidence="2" type="ordered locus">Marky_1695</name>
</gene>
<keyword evidence="3" id="KW-1185">Reference proteome</keyword>
<dbReference type="OrthoDB" id="9794137at2"/>
<dbReference type="EMBL" id="CP002630">
    <property type="protein sequence ID" value="AEB12430.1"/>
    <property type="molecule type" value="Genomic_DNA"/>
</dbReference>
<dbReference type="InterPro" id="IPR047140">
    <property type="entry name" value="LabA"/>
</dbReference>
<dbReference type="Gene3D" id="3.40.50.1010">
    <property type="entry name" value="5'-nuclease"/>
    <property type="match status" value="1"/>
</dbReference>
<dbReference type="eggNOG" id="COG1432">
    <property type="taxonomic scope" value="Bacteria"/>
</dbReference>
<sequence>MERIGLFIDGSYIYSAAKRMGWNVDHRRVLEHFRGDRALYNAFYYAPITDPNDERQLKFLDALVFMGYTVRSHEVRGESPNLGVYLVTDLLLTAPRWEVALISSGAREIAPAVEAVRAMGKEVRLLGLPELTDLELRSSSDRFIDIREYREVLERQPGGRRVYPDVTAETESSTVNNVLDALEEEL</sequence>
<dbReference type="AlphaFoldDB" id="F2NMP6"/>
<feature type="domain" description="NYN" evidence="1">
    <location>
        <begin position="3"/>
        <end position="146"/>
    </location>
</feature>
<protein>
    <recommendedName>
        <fullName evidence="1">NYN domain-containing protein</fullName>
    </recommendedName>
</protein>
<name>F2NMP6_MARHT</name>
<evidence type="ECO:0000313" key="2">
    <source>
        <dbReference type="EMBL" id="AEB12430.1"/>
    </source>
</evidence>
<dbReference type="Pfam" id="PF01936">
    <property type="entry name" value="NYN"/>
    <property type="match status" value="1"/>
</dbReference>